<dbReference type="AlphaFoldDB" id="A0A8T0KU91"/>
<gene>
    <name evidence="3" type="ORF">HKW66_Vig0195490</name>
</gene>
<evidence type="ECO:0000313" key="3">
    <source>
        <dbReference type="EMBL" id="KAG2401415.1"/>
    </source>
</evidence>
<comment type="caution">
    <text evidence="3">The sequence shown here is derived from an EMBL/GenBank/DDBJ whole genome shotgun (WGS) entry which is preliminary data.</text>
</comment>
<evidence type="ECO:0000313" key="4">
    <source>
        <dbReference type="Proteomes" id="UP000743370"/>
    </source>
</evidence>
<dbReference type="Proteomes" id="UP000743370">
    <property type="component" value="Unassembled WGS sequence"/>
</dbReference>
<dbReference type="GO" id="GO:0005849">
    <property type="term" value="C:mRNA cleavage factor complex"/>
    <property type="evidence" value="ECO:0007669"/>
    <property type="project" value="TreeGrafter"/>
</dbReference>
<dbReference type="GO" id="GO:0000993">
    <property type="term" value="F:RNA polymerase II complex binding"/>
    <property type="evidence" value="ECO:0007669"/>
    <property type="project" value="InterPro"/>
</dbReference>
<evidence type="ECO:0000256" key="1">
    <source>
        <dbReference type="SAM" id="MobiDB-lite"/>
    </source>
</evidence>
<dbReference type="PANTHER" id="PTHR15921">
    <property type="entry name" value="PRE-MRNA CLEAVAGE COMPLEX II"/>
    <property type="match status" value="1"/>
</dbReference>
<name>A0A8T0KU91_PHAAN</name>
<dbReference type="PANTHER" id="PTHR15921:SF12">
    <property type="entry name" value="POLYADENYLATION AND CLEAVAGE FACTOR HOMOLOG 4"/>
    <property type="match status" value="1"/>
</dbReference>
<feature type="domain" description="C2H2-type" evidence="2">
    <location>
        <begin position="462"/>
        <end position="482"/>
    </location>
</feature>
<proteinExistence type="predicted"/>
<dbReference type="GO" id="GO:0003729">
    <property type="term" value="F:mRNA binding"/>
    <property type="evidence" value="ECO:0007669"/>
    <property type="project" value="InterPro"/>
</dbReference>
<evidence type="ECO:0000259" key="2">
    <source>
        <dbReference type="PROSITE" id="PS00028"/>
    </source>
</evidence>
<feature type="compositionally biased region" description="Polar residues" evidence="1">
    <location>
        <begin position="13"/>
        <end position="23"/>
    </location>
</feature>
<dbReference type="EMBL" id="JABFOF010000003">
    <property type="protein sequence ID" value="KAG2401415.1"/>
    <property type="molecule type" value="Genomic_DNA"/>
</dbReference>
<dbReference type="InterPro" id="IPR057242">
    <property type="entry name" value="PCFS4-like"/>
</dbReference>
<dbReference type="GO" id="GO:0006369">
    <property type="term" value="P:termination of RNA polymerase II transcription"/>
    <property type="evidence" value="ECO:0007669"/>
    <property type="project" value="InterPro"/>
</dbReference>
<dbReference type="GO" id="GO:0031124">
    <property type="term" value="P:mRNA 3'-end processing"/>
    <property type="evidence" value="ECO:0007669"/>
    <property type="project" value="InterPro"/>
</dbReference>
<dbReference type="InterPro" id="IPR045154">
    <property type="entry name" value="PCF11-like"/>
</dbReference>
<dbReference type="GO" id="GO:0005737">
    <property type="term" value="C:cytoplasm"/>
    <property type="evidence" value="ECO:0007669"/>
    <property type="project" value="TreeGrafter"/>
</dbReference>
<dbReference type="PROSITE" id="PS00028">
    <property type="entry name" value="ZINC_FINGER_C2H2_1"/>
    <property type="match status" value="1"/>
</dbReference>
<dbReference type="Pfam" id="PF23228">
    <property type="entry name" value="zf_PCFS4"/>
    <property type="match status" value="1"/>
</dbReference>
<dbReference type="InterPro" id="IPR013087">
    <property type="entry name" value="Znf_C2H2_type"/>
</dbReference>
<sequence length="621" mass="69205">MAAKLKNLKLQLTAANSGETAANNDERHRTGATSSDRAGSASNTNFGSVASEAHKLLSDSSSPSNGYQPEILKALIDAYGKEESRECPSSKPLLVEQMHRNCIDNKVWSKSWQNTEEEEFDWKDLKSTIVDNSRNKGSLPSTGFFSREIPVVAASATLSEQNASKGWSTGSQLPLLHDSSAMAMKHSLVSSQSHDAMKIPHHRYNSSQHIFSRMGESRTLTNTPINHIPKSYENPNGVRHAVPIMASGIPSNVKPPPSVVLAASETRPSVNQNVTRSPTMKRAINNSMIVPAQSGGAFEKKDAYTTHMHQFPEKLPGQVSSNQKNHWKAPQPKFFPSQDPSTKQFGHGMDFLKRSGASTSTTMSNTLPTVLFPSPLPSIANYPFHPGHPPASSQMMIPHPNVGPFMSSKQPPDTDQISHADISSDKLLPPQNSIGTEFKADILKVRHESVINGLYGDLPRQCRSCGLRFRSQEEHRSHMDWHVTKNRKQRICREWFVRERMWLSGAEAVGTKSVAAFFPTERKEETKDEQELAVVAEEEQKRCALCEEAFEEFYSDEMEEWMYRGAAYLYQPTGKLATSIERSQLGPIIHAKCRSDPKMPLSQHLPEDDYQEGTPSKRMRI</sequence>
<organism evidence="3 4">
    <name type="scientific">Phaseolus angularis</name>
    <name type="common">Azuki bean</name>
    <name type="synonym">Vigna angularis</name>
    <dbReference type="NCBI Taxonomy" id="3914"/>
    <lineage>
        <taxon>Eukaryota</taxon>
        <taxon>Viridiplantae</taxon>
        <taxon>Streptophyta</taxon>
        <taxon>Embryophyta</taxon>
        <taxon>Tracheophyta</taxon>
        <taxon>Spermatophyta</taxon>
        <taxon>Magnoliopsida</taxon>
        <taxon>eudicotyledons</taxon>
        <taxon>Gunneridae</taxon>
        <taxon>Pentapetalae</taxon>
        <taxon>rosids</taxon>
        <taxon>fabids</taxon>
        <taxon>Fabales</taxon>
        <taxon>Fabaceae</taxon>
        <taxon>Papilionoideae</taxon>
        <taxon>50 kb inversion clade</taxon>
        <taxon>NPAAA clade</taxon>
        <taxon>indigoferoid/millettioid clade</taxon>
        <taxon>Phaseoleae</taxon>
        <taxon>Vigna</taxon>
    </lineage>
</organism>
<accession>A0A8T0KU91</accession>
<feature type="region of interest" description="Disordered" evidence="1">
    <location>
        <begin position="1"/>
        <end position="47"/>
    </location>
</feature>
<feature type="region of interest" description="Disordered" evidence="1">
    <location>
        <begin position="596"/>
        <end position="621"/>
    </location>
</feature>
<protein>
    <submittedName>
        <fullName evidence="3">Polyadenylation and cleavage factor-like protein</fullName>
    </submittedName>
</protein>
<feature type="compositionally biased region" description="Polar residues" evidence="1">
    <location>
        <begin position="31"/>
        <end position="47"/>
    </location>
</feature>
<reference evidence="3 4" key="1">
    <citation type="submission" date="2020-05" db="EMBL/GenBank/DDBJ databases">
        <title>Vigna angularis (adzuki bean) Var. LongXiaoDou No. 4 denovo assembly.</title>
        <authorList>
            <person name="Xiang H."/>
        </authorList>
    </citation>
    <scope>NUCLEOTIDE SEQUENCE [LARGE SCALE GENOMIC DNA]</scope>
    <source>
        <tissue evidence="3">Leaf</tissue>
    </source>
</reference>